<dbReference type="PANTHER" id="PTHR21666">
    <property type="entry name" value="PEPTIDASE-RELATED"/>
    <property type="match status" value="1"/>
</dbReference>
<dbReference type="AlphaFoldDB" id="A0A6I4SIB1"/>
<organism evidence="4 5">
    <name type="scientific">Pontixanthobacter gangjinensis</name>
    <dbReference type="NCBI Taxonomy" id="1028742"/>
    <lineage>
        <taxon>Bacteria</taxon>
        <taxon>Pseudomonadati</taxon>
        <taxon>Pseudomonadota</taxon>
        <taxon>Alphaproteobacteria</taxon>
        <taxon>Sphingomonadales</taxon>
        <taxon>Erythrobacteraceae</taxon>
        <taxon>Pontixanthobacter</taxon>
    </lineage>
</organism>
<dbReference type="InterPro" id="IPR011055">
    <property type="entry name" value="Dup_hybrid_motif"/>
</dbReference>
<sequence length="212" mass="21965">MDCHDDAEESQCAPVGSDLSLDEPDGTADIPSSPIWLEQPIGAVSSGAVGLQLGPRRYAITANRDSVKTVRFSRNAARPTANFSGTMPSGSPISSARISSVFGVRTDPITGVKRRHSGVDFAAPTGTPIFATSGGVVTSASWFGGYGLAVELDHGGGVETRYAHMSRVAVAGGQIVKKGEIIGYVGSTGRSTGPHLHYEVRHGARAVNPFGS</sequence>
<dbReference type="GO" id="GO:0004222">
    <property type="term" value="F:metalloendopeptidase activity"/>
    <property type="evidence" value="ECO:0007669"/>
    <property type="project" value="TreeGrafter"/>
</dbReference>
<dbReference type="InterPro" id="IPR016047">
    <property type="entry name" value="M23ase_b-sheet_dom"/>
</dbReference>
<keyword evidence="5" id="KW-1185">Reference proteome</keyword>
<dbReference type="FunFam" id="2.70.70.10:FF:000006">
    <property type="entry name" value="M23 family peptidase"/>
    <property type="match status" value="1"/>
</dbReference>
<gene>
    <name evidence="4" type="ORF">GRI36_00010</name>
</gene>
<proteinExistence type="predicted"/>
<dbReference type="SUPFAM" id="SSF51261">
    <property type="entry name" value="Duplicated hybrid motif"/>
    <property type="match status" value="1"/>
</dbReference>
<evidence type="ECO:0000313" key="5">
    <source>
        <dbReference type="Proteomes" id="UP000468943"/>
    </source>
</evidence>
<evidence type="ECO:0000313" key="4">
    <source>
        <dbReference type="EMBL" id="MXO55254.1"/>
    </source>
</evidence>
<dbReference type="Gene3D" id="2.70.70.10">
    <property type="entry name" value="Glucose Permease (Domain IIA)"/>
    <property type="match status" value="1"/>
</dbReference>
<reference evidence="4 5" key="1">
    <citation type="submission" date="2019-12" db="EMBL/GenBank/DDBJ databases">
        <title>Genomic-based taxomic classification of the family Erythrobacteraceae.</title>
        <authorList>
            <person name="Xu L."/>
        </authorList>
    </citation>
    <scope>NUCLEOTIDE SEQUENCE [LARGE SCALE GENOMIC DNA]</scope>
    <source>
        <strain evidence="4 5">JCM 17802</strain>
    </source>
</reference>
<dbReference type="EMBL" id="WTYS01000001">
    <property type="protein sequence ID" value="MXO55254.1"/>
    <property type="molecule type" value="Genomic_DNA"/>
</dbReference>
<dbReference type="InterPro" id="IPR050570">
    <property type="entry name" value="Cell_wall_metabolism_enzyme"/>
</dbReference>
<accession>A0A6I4SIB1</accession>
<evidence type="ECO:0000256" key="2">
    <source>
        <dbReference type="SAM" id="MobiDB-lite"/>
    </source>
</evidence>
<comment type="caution">
    <text evidence="4">The sequence shown here is derived from an EMBL/GenBank/DDBJ whole genome shotgun (WGS) entry which is preliminary data.</text>
</comment>
<evidence type="ECO:0000256" key="1">
    <source>
        <dbReference type="ARBA" id="ARBA00022729"/>
    </source>
</evidence>
<dbReference type="Proteomes" id="UP000468943">
    <property type="component" value="Unassembled WGS sequence"/>
</dbReference>
<dbReference type="Pfam" id="PF01551">
    <property type="entry name" value="Peptidase_M23"/>
    <property type="match status" value="1"/>
</dbReference>
<keyword evidence="1" id="KW-0732">Signal</keyword>
<dbReference type="PANTHER" id="PTHR21666:SF289">
    <property type="entry name" value="L-ALA--D-GLU ENDOPEPTIDASE"/>
    <property type="match status" value="1"/>
</dbReference>
<name>A0A6I4SIB1_9SPHN</name>
<feature type="domain" description="M23ase beta-sheet core" evidence="3">
    <location>
        <begin position="115"/>
        <end position="209"/>
    </location>
</feature>
<feature type="region of interest" description="Disordered" evidence="2">
    <location>
        <begin position="1"/>
        <end position="31"/>
    </location>
</feature>
<dbReference type="OrthoDB" id="9815245at2"/>
<dbReference type="CDD" id="cd12797">
    <property type="entry name" value="M23_peptidase"/>
    <property type="match status" value="1"/>
</dbReference>
<protein>
    <submittedName>
        <fullName evidence="4">Peptidoglycan DD-metalloendopeptidase family protein</fullName>
    </submittedName>
</protein>
<evidence type="ECO:0000259" key="3">
    <source>
        <dbReference type="Pfam" id="PF01551"/>
    </source>
</evidence>